<comment type="subcellular location">
    <subcellularLocation>
        <location evidence="1">Membrane</location>
        <topology evidence="1">Single-pass membrane protein</topology>
    </subcellularLocation>
</comment>
<keyword evidence="10" id="KW-1185">Reference proteome</keyword>
<sequence length="105" mass="11739">MAHGRNRTRGHSAHFRSGPGEADCSTGVRRRPVARGGRPHDQAARAGDCERMGTLFGMINKCLRGVGFSQMYFGDKIVEPVVIMIFWMLLWFLGIQALDLWGLYA</sequence>
<comment type="similarity">
    <text evidence="2">Belongs to the FAM241 family.</text>
</comment>
<keyword evidence="5 7" id="KW-0472">Membrane</keyword>
<dbReference type="InterPro" id="IPR027953">
    <property type="entry name" value="DUF4605"/>
</dbReference>
<evidence type="ECO:0000256" key="5">
    <source>
        <dbReference type="ARBA" id="ARBA00023136"/>
    </source>
</evidence>
<dbReference type="EMBL" id="JBBPFD010000012">
    <property type="protein sequence ID" value="KAK7904013.1"/>
    <property type="molecule type" value="Genomic_DNA"/>
</dbReference>
<feature type="compositionally biased region" description="Basic residues" evidence="6">
    <location>
        <begin position="1"/>
        <end position="14"/>
    </location>
</feature>
<keyword evidence="4 7" id="KW-1133">Transmembrane helix</keyword>
<name>A0AAW0NM39_9GOBI</name>
<comment type="caution">
    <text evidence="9">The sequence shown here is derived from an EMBL/GenBank/DDBJ whole genome shotgun (WGS) entry which is preliminary data.</text>
</comment>
<dbReference type="GO" id="GO:0016020">
    <property type="term" value="C:membrane"/>
    <property type="evidence" value="ECO:0007669"/>
    <property type="project" value="UniProtKB-SubCell"/>
</dbReference>
<evidence type="ECO:0000256" key="4">
    <source>
        <dbReference type="ARBA" id="ARBA00022989"/>
    </source>
</evidence>
<evidence type="ECO:0000256" key="6">
    <source>
        <dbReference type="SAM" id="MobiDB-lite"/>
    </source>
</evidence>
<evidence type="ECO:0000256" key="3">
    <source>
        <dbReference type="ARBA" id="ARBA00022692"/>
    </source>
</evidence>
<evidence type="ECO:0000256" key="2">
    <source>
        <dbReference type="ARBA" id="ARBA00006165"/>
    </source>
</evidence>
<organism evidence="9 10">
    <name type="scientific">Mugilogobius chulae</name>
    <name type="common">yellowstripe goby</name>
    <dbReference type="NCBI Taxonomy" id="88201"/>
    <lineage>
        <taxon>Eukaryota</taxon>
        <taxon>Metazoa</taxon>
        <taxon>Chordata</taxon>
        <taxon>Craniata</taxon>
        <taxon>Vertebrata</taxon>
        <taxon>Euteleostomi</taxon>
        <taxon>Actinopterygii</taxon>
        <taxon>Neopterygii</taxon>
        <taxon>Teleostei</taxon>
        <taxon>Neoteleostei</taxon>
        <taxon>Acanthomorphata</taxon>
        <taxon>Gobiaria</taxon>
        <taxon>Gobiiformes</taxon>
        <taxon>Gobioidei</taxon>
        <taxon>Gobiidae</taxon>
        <taxon>Gobionellinae</taxon>
        <taxon>Mugilogobius</taxon>
    </lineage>
</organism>
<dbReference type="Proteomes" id="UP001460270">
    <property type="component" value="Unassembled WGS sequence"/>
</dbReference>
<evidence type="ECO:0000313" key="9">
    <source>
        <dbReference type="EMBL" id="KAK7904013.1"/>
    </source>
</evidence>
<proteinExistence type="inferred from homology"/>
<accession>A0AAW0NM39</accession>
<evidence type="ECO:0000256" key="7">
    <source>
        <dbReference type="SAM" id="Phobius"/>
    </source>
</evidence>
<dbReference type="PANTHER" id="PTHR33690:SF1">
    <property type="entry name" value="FAMILY WITH SEQUENCE SIMILARITY 241 MEMBER A"/>
    <property type="match status" value="1"/>
</dbReference>
<evidence type="ECO:0000256" key="1">
    <source>
        <dbReference type="ARBA" id="ARBA00004167"/>
    </source>
</evidence>
<protein>
    <recommendedName>
        <fullName evidence="8">DUF4605 domain-containing protein</fullName>
    </recommendedName>
</protein>
<dbReference type="PANTHER" id="PTHR33690">
    <property type="entry name" value="DUF4605 DOMAIN-CONTAINING PROTEIN"/>
    <property type="match status" value="1"/>
</dbReference>
<evidence type="ECO:0000313" key="10">
    <source>
        <dbReference type="Proteomes" id="UP001460270"/>
    </source>
</evidence>
<dbReference type="AlphaFoldDB" id="A0AAW0NM39"/>
<feature type="transmembrane region" description="Helical" evidence="7">
    <location>
        <begin position="81"/>
        <end position="104"/>
    </location>
</feature>
<dbReference type="Pfam" id="PF15378">
    <property type="entry name" value="DUF4605"/>
    <property type="match status" value="1"/>
</dbReference>
<keyword evidence="3 7" id="KW-0812">Transmembrane</keyword>
<gene>
    <name evidence="9" type="ORF">WMY93_016620</name>
</gene>
<reference evidence="10" key="1">
    <citation type="submission" date="2024-04" db="EMBL/GenBank/DDBJ databases">
        <title>Salinicola lusitanus LLJ914,a marine bacterium isolated from the Okinawa Trough.</title>
        <authorList>
            <person name="Li J."/>
        </authorList>
    </citation>
    <scope>NUCLEOTIDE SEQUENCE [LARGE SCALE GENOMIC DNA]</scope>
</reference>
<dbReference type="InterPro" id="IPR052502">
    <property type="entry name" value="FAM241_domain"/>
</dbReference>
<feature type="domain" description="DUF4605" evidence="8">
    <location>
        <begin position="54"/>
        <end position="103"/>
    </location>
</feature>
<evidence type="ECO:0000259" key="8">
    <source>
        <dbReference type="Pfam" id="PF15378"/>
    </source>
</evidence>
<feature type="region of interest" description="Disordered" evidence="6">
    <location>
        <begin position="1"/>
        <end position="45"/>
    </location>
</feature>